<protein>
    <submittedName>
        <fullName evidence="1">Uncharacterized protein</fullName>
    </submittedName>
</protein>
<gene>
    <name evidence="1" type="ORF">GCM10009559_28820</name>
</gene>
<reference evidence="1 2" key="1">
    <citation type="journal article" date="2019" name="Int. J. Syst. Evol. Microbiol.">
        <title>The Global Catalogue of Microorganisms (GCM) 10K type strain sequencing project: providing services to taxonomists for standard genome sequencing and annotation.</title>
        <authorList>
            <consortium name="The Broad Institute Genomics Platform"/>
            <consortium name="The Broad Institute Genome Sequencing Center for Infectious Disease"/>
            <person name="Wu L."/>
            <person name="Ma J."/>
        </authorList>
    </citation>
    <scope>NUCLEOTIDE SEQUENCE [LARGE SCALE GENOMIC DNA]</scope>
    <source>
        <strain evidence="1 2">JCM 11117</strain>
    </source>
</reference>
<dbReference type="Proteomes" id="UP001499967">
    <property type="component" value="Unassembled WGS sequence"/>
</dbReference>
<proteinExistence type="predicted"/>
<name>A0ABN1Q1V6_9PSEU</name>
<sequence>MDESLVVTDHLPVIAPVPPPAGDRRQQRLDARPGFVGQLAVTHPDMINFRRSRSYSVEGRFQFVVLRTD</sequence>
<comment type="caution">
    <text evidence="1">The sequence shown here is derived from an EMBL/GenBank/DDBJ whole genome shotgun (WGS) entry which is preliminary data.</text>
</comment>
<evidence type="ECO:0000313" key="1">
    <source>
        <dbReference type="EMBL" id="GAA0936397.1"/>
    </source>
</evidence>
<dbReference type="RefSeq" id="WP_343941854.1">
    <property type="nucleotide sequence ID" value="NZ_BAAAHP010000075.1"/>
</dbReference>
<keyword evidence="2" id="KW-1185">Reference proteome</keyword>
<organism evidence="1 2">
    <name type="scientific">Pseudonocardia zijingensis</name>
    <dbReference type="NCBI Taxonomy" id="153376"/>
    <lineage>
        <taxon>Bacteria</taxon>
        <taxon>Bacillati</taxon>
        <taxon>Actinomycetota</taxon>
        <taxon>Actinomycetes</taxon>
        <taxon>Pseudonocardiales</taxon>
        <taxon>Pseudonocardiaceae</taxon>
        <taxon>Pseudonocardia</taxon>
    </lineage>
</organism>
<accession>A0ABN1Q1V6</accession>
<evidence type="ECO:0000313" key="2">
    <source>
        <dbReference type="Proteomes" id="UP001499967"/>
    </source>
</evidence>
<dbReference type="EMBL" id="BAAAHP010000075">
    <property type="protein sequence ID" value="GAA0936397.1"/>
    <property type="molecule type" value="Genomic_DNA"/>
</dbReference>